<name>A0A9X5BFS2_9FIRM</name>
<protein>
    <submittedName>
        <fullName evidence="2">DUF4373 domain-containing protein</fullName>
    </submittedName>
</protein>
<dbReference type="EMBL" id="QZDT01000017">
    <property type="protein sequence ID" value="NBJ93229.1"/>
    <property type="molecule type" value="Genomic_DNA"/>
</dbReference>
<dbReference type="AlphaFoldDB" id="A0A9X5BFS2"/>
<organism evidence="2 3">
    <name type="scientific">Parablautia muri</name>
    <dbReference type="NCBI Taxonomy" id="2320879"/>
    <lineage>
        <taxon>Bacteria</taxon>
        <taxon>Bacillati</taxon>
        <taxon>Bacillota</taxon>
        <taxon>Clostridia</taxon>
        <taxon>Lachnospirales</taxon>
        <taxon>Lachnospiraceae</taxon>
        <taxon>Parablautia</taxon>
    </lineage>
</organism>
<proteinExistence type="predicted"/>
<accession>A0A9X5BFS2</accession>
<gene>
    <name evidence="2" type="ORF">D5281_11635</name>
</gene>
<feature type="domain" description="Lin1244/Lin1753-like N-terminal" evidence="1">
    <location>
        <begin position="13"/>
        <end position="104"/>
    </location>
</feature>
<reference evidence="2" key="1">
    <citation type="submission" date="2018-09" db="EMBL/GenBank/DDBJ databases">
        <title>Murine metabolic-syndrome-specific gut microbial biobank.</title>
        <authorList>
            <person name="Liu C."/>
        </authorList>
    </citation>
    <scope>NUCLEOTIDE SEQUENCE</scope>
    <source>
        <strain evidence="2">D42-62</strain>
    </source>
</reference>
<comment type="caution">
    <text evidence="2">The sequence shown here is derived from an EMBL/GenBank/DDBJ whole genome shotgun (WGS) entry which is preliminary data.</text>
</comment>
<dbReference type="Proteomes" id="UP001154420">
    <property type="component" value="Unassembled WGS sequence"/>
</dbReference>
<dbReference type="Pfam" id="PF14297">
    <property type="entry name" value="Lin1244_N"/>
    <property type="match status" value="1"/>
</dbReference>
<dbReference type="OrthoDB" id="9788567at2"/>
<evidence type="ECO:0000313" key="3">
    <source>
        <dbReference type="Proteomes" id="UP001154420"/>
    </source>
</evidence>
<evidence type="ECO:0000259" key="1">
    <source>
        <dbReference type="Pfam" id="PF14297"/>
    </source>
</evidence>
<dbReference type="InterPro" id="IPR025400">
    <property type="entry name" value="Lin1244/Lin1753-like_N"/>
</dbReference>
<dbReference type="PANTHER" id="PTHR39196:SF1">
    <property type="entry name" value="PRIMOSOME, DNAD SUBUNIT"/>
    <property type="match status" value="1"/>
</dbReference>
<evidence type="ECO:0000313" key="2">
    <source>
        <dbReference type="EMBL" id="NBJ93229.1"/>
    </source>
</evidence>
<sequence length="282" mass="32631">MAMTGINSFLLDCRTNDNISEVEGEFGVKGFAVVVRLWQKIYSEKGYYCEWTERSPVLFLSNWFGGDSGVTLRLINEVVKRCLSNGIFDAGMYQKYSVLTSARIQTQYFNVVKRREQIPVIKEYLLVSVGKIRGIVYENDVSVCRNQKNACRNGTSKVKESKEKNKDTMCTLEKARALFEELWKLYPCKKGKGKVSDTQKIKLLKIGYDEMERAIGRYVSYVKSISYLNHQNGSTFFNSGYIDYLDADYVEDKKPVKQTGQFVQFMQQDYDFEQLEREILSN</sequence>
<keyword evidence="3" id="KW-1185">Reference proteome</keyword>
<dbReference type="PANTHER" id="PTHR39196">
    <property type="entry name" value="PRIMOSOME, DNAD SUBUNIT"/>
    <property type="match status" value="1"/>
</dbReference>